<keyword evidence="1" id="KW-0732">Signal</keyword>
<dbReference type="Pfam" id="PF10671">
    <property type="entry name" value="TcpQ"/>
    <property type="match status" value="1"/>
</dbReference>
<sequence>MTPRYTGAAFLCLTALSACATVPAHDSSYVSGVSTSDAQALSIQASDILTASMDPRQTTLRVLRFHPTEARVQQTFDNALRSRGFALAPEGMAYPGALTVRLTLQATPQHLLMTLHAGDGEMTCSYVHDTAGQLVRKAGCTLLEGTAVTLHAPQVQTIPVMTTSTASATGLTTSAASQSAVWRSSVSPTWQNTPPQNSDHGSTPTIEVATPVALNDPGTYSDPSDATRQWVLSRGEPIREQIIAWGAQVGWTVKWPEDINWTIPATAVVTGDFADRDHGPIEQIVDALAEQGRAIKVNFHFPNKTLVVTPGDVR</sequence>
<accession>A0A2Z5ZMY3</accession>
<evidence type="ECO:0000313" key="4">
    <source>
        <dbReference type="Proteomes" id="UP000270034"/>
    </source>
</evidence>
<dbReference type="AlphaFoldDB" id="A0A2Z5ZMY3"/>
<feature type="domain" description="Toxin co-regulated pilus biosynthesis protein Q C-terminal" evidence="2">
    <location>
        <begin position="229"/>
        <end position="309"/>
    </location>
</feature>
<evidence type="ECO:0000259" key="2">
    <source>
        <dbReference type="Pfam" id="PF10671"/>
    </source>
</evidence>
<reference evidence="3 4" key="1">
    <citation type="submission" date="2018-02" db="EMBL/GenBank/DDBJ databases">
        <title>Acetobacter orientalis genome.</title>
        <authorList>
            <person name="Nakashima N."/>
            <person name="Tamura T."/>
        </authorList>
    </citation>
    <scope>NUCLEOTIDE SEQUENCE [LARGE SCALE GENOMIC DNA]</scope>
    <source>
        <strain evidence="3 4">FAN1</strain>
        <plasmid evidence="4">paof1 fan1 dna</plasmid>
    </source>
</reference>
<feature type="chain" id="PRO_5016388299" evidence="1">
    <location>
        <begin position="21"/>
        <end position="314"/>
    </location>
</feature>
<proteinExistence type="predicted"/>
<dbReference type="Proteomes" id="UP000270034">
    <property type="component" value="Plasmid pAOF1"/>
</dbReference>
<keyword evidence="3" id="KW-0614">Plasmid</keyword>
<evidence type="ECO:0000313" key="3">
    <source>
        <dbReference type="EMBL" id="BBC81883.1"/>
    </source>
</evidence>
<gene>
    <name evidence="3" type="ORF">AcetOrient_orf00269p</name>
</gene>
<feature type="signal peptide" evidence="1">
    <location>
        <begin position="1"/>
        <end position="20"/>
    </location>
</feature>
<dbReference type="KEGG" id="aot:AcetOri_orf00269p"/>
<organism evidence="3 4">
    <name type="scientific">Acetobacter orientalis</name>
    <dbReference type="NCBI Taxonomy" id="146474"/>
    <lineage>
        <taxon>Bacteria</taxon>
        <taxon>Pseudomonadati</taxon>
        <taxon>Pseudomonadota</taxon>
        <taxon>Alphaproteobacteria</taxon>
        <taxon>Acetobacterales</taxon>
        <taxon>Acetobacteraceae</taxon>
        <taxon>Acetobacter</taxon>
    </lineage>
</organism>
<dbReference type="InterPro" id="IPR018927">
    <property type="entry name" value="Pilus_synth_Q_C"/>
</dbReference>
<dbReference type="EMBL" id="AP018516">
    <property type="protein sequence ID" value="BBC81883.1"/>
    <property type="molecule type" value="Genomic_DNA"/>
</dbReference>
<name>A0A2Z5ZMY3_9PROT</name>
<evidence type="ECO:0000256" key="1">
    <source>
        <dbReference type="SAM" id="SignalP"/>
    </source>
</evidence>
<geneLocation type="plasmid" evidence="4">
    <name>paof1 fan1 dna</name>
</geneLocation>
<dbReference type="PROSITE" id="PS51257">
    <property type="entry name" value="PROKAR_LIPOPROTEIN"/>
    <property type="match status" value="1"/>
</dbReference>
<protein>
    <submittedName>
        <fullName evidence="3">Pilus assembly protein PilL</fullName>
    </submittedName>
</protein>